<feature type="domain" description="AMP-dependent synthetase/ligase" evidence="1">
    <location>
        <begin position="8"/>
        <end position="360"/>
    </location>
</feature>
<evidence type="ECO:0000259" key="2">
    <source>
        <dbReference type="Pfam" id="PF13193"/>
    </source>
</evidence>
<protein>
    <submittedName>
        <fullName evidence="3">AMP-binding protein</fullName>
    </submittedName>
</protein>
<name>A0ABV3DM14_9ACTN</name>
<dbReference type="InterPro" id="IPR025110">
    <property type="entry name" value="AMP-bd_C"/>
</dbReference>
<evidence type="ECO:0000313" key="4">
    <source>
        <dbReference type="Proteomes" id="UP001551482"/>
    </source>
</evidence>
<dbReference type="Pfam" id="PF00501">
    <property type="entry name" value="AMP-binding"/>
    <property type="match status" value="1"/>
</dbReference>
<dbReference type="RefSeq" id="WP_358357741.1">
    <property type="nucleotide sequence ID" value="NZ_JBEZFP010000072.1"/>
</dbReference>
<dbReference type="PANTHER" id="PTHR43767">
    <property type="entry name" value="LONG-CHAIN-FATTY-ACID--COA LIGASE"/>
    <property type="match status" value="1"/>
</dbReference>
<dbReference type="Pfam" id="PF13193">
    <property type="entry name" value="AMP-binding_C"/>
    <property type="match status" value="1"/>
</dbReference>
<dbReference type="PROSITE" id="PS00455">
    <property type="entry name" value="AMP_BINDING"/>
    <property type="match status" value="1"/>
</dbReference>
<comment type="caution">
    <text evidence="3">The sequence shown here is derived from an EMBL/GenBank/DDBJ whole genome shotgun (WGS) entry which is preliminary data.</text>
</comment>
<proteinExistence type="predicted"/>
<feature type="domain" description="AMP-binding enzyme C-terminal" evidence="2">
    <location>
        <begin position="410"/>
        <end position="488"/>
    </location>
</feature>
<dbReference type="EMBL" id="JBEZFP010000072">
    <property type="protein sequence ID" value="MEU8136795.1"/>
    <property type="molecule type" value="Genomic_DNA"/>
</dbReference>
<dbReference type="SUPFAM" id="SSF56801">
    <property type="entry name" value="Acetyl-CoA synthetase-like"/>
    <property type="match status" value="1"/>
</dbReference>
<dbReference type="InterPro" id="IPR045851">
    <property type="entry name" value="AMP-bd_C_sf"/>
</dbReference>
<sequence>MLLHEILRAAADRAADDIALICPEDGVELTFGQLDAQCESLAAAVAERVSPGGRVAIVAHNRAEYVVACYAVPRAGRVLVPLNPRLHRNEWVDLLNRSGTELVLADPALAPELAGRERPVVTFDEWDALLAEGRAAAASAPTAPTGPSDDRALAWLLFTSGSTGRPKGVRLTHRSLTAGMRTTLARRPVLADTVFLTPFPLCHVAGAYQVPMHHMRARPVVLVRKYDPAALPVLVARHGVTNMSLAPTMIDALLAQDGVARLRGRLRGIGYGASPISPELLRRTADVLGCDLGQGYGSTELSGNAVFLTPEEHRPELLSAAGRPGPGVELRIIDDAWADVPTGQVGEIAVRAEQVCDGYWEDPEATDEAFRDAWFRTGDLGRLDDAGYLYVADRKKDIVISGGENVSAREVESVLRTHPGVRDVAVIGIPDARWGERVCAVVVPADARPSEAELEDELVALCRARLAGFKIPRVVHFVDELPATGTGKVSKPALRRRFATAAG</sequence>
<organism evidence="3 4">
    <name type="scientific">Streptodolium elevatio</name>
    <dbReference type="NCBI Taxonomy" id="3157996"/>
    <lineage>
        <taxon>Bacteria</taxon>
        <taxon>Bacillati</taxon>
        <taxon>Actinomycetota</taxon>
        <taxon>Actinomycetes</taxon>
        <taxon>Kitasatosporales</taxon>
        <taxon>Streptomycetaceae</taxon>
        <taxon>Streptodolium</taxon>
    </lineage>
</organism>
<dbReference type="InterPro" id="IPR042099">
    <property type="entry name" value="ANL_N_sf"/>
</dbReference>
<dbReference type="InterPro" id="IPR000873">
    <property type="entry name" value="AMP-dep_synth/lig_dom"/>
</dbReference>
<dbReference type="Proteomes" id="UP001551482">
    <property type="component" value="Unassembled WGS sequence"/>
</dbReference>
<dbReference type="Gene3D" id="3.40.50.12780">
    <property type="entry name" value="N-terminal domain of ligase-like"/>
    <property type="match status" value="1"/>
</dbReference>
<dbReference type="InterPro" id="IPR020845">
    <property type="entry name" value="AMP-binding_CS"/>
</dbReference>
<reference evidence="3 4" key="1">
    <citation type="submission" date="2024-06" db="EMBL/GenBank/DDBJ databases">
        <title>The Natural Products Discovery Center: Release of the First 8490 Sequenced Strains for Exploring Actinobacteria Biosynthetic Diversity.</title>
        <authorList>
            <person name="Kalkreuter E."/>
            <person name="Kautsar S.A."/>
            <person name="Yang D."/>
            <person name="Bader C.D."/>
            <person name="Teijaro C.N."/>
            <person name="Fluegel L."/>
            <person name="Davis C.M."/>
            <person name="Simpson J.R."/>
            <person name="Lauterbach L."/>
            <person name="Steele A.D."/>
            <person name="Gui C."/>
            <person name="Meng S."/>
            <person name="Li G."/>
            <person name="Viehrig K."/>
            <person name="Ye F."/>
            <person name="Su P."/>
            <person name="Kiefer A.F."/>
            <person name="Nichols A."/>
            <person name="Cepeda A.J."/>
            <person name="Yan W."/>
            <person name="Fan B."/>
            <person name="Jiang Y."/>
            <person name="Adhikari A."/>
            <person name="Zheng C.-J."/>
            <person name="Schuster L."/>
            <person name="Cowan T.M."/>
            <person name="Smanski M.J."/>
            <person name="Chevrette M.G."/>
            <person name="De Carvalho L.P.S."/>
            <person name="Shen B."/>
        </authorList>
    </citation>
    <scope>NUCLEOTIDE SEQUENCE [LARGE SCALE GENOMIC DNA]</scope>
    <source>
        <strain evidence="3 4">NPDC048946</strain>
    </source>
</reference>
<evidence type="ECO:0000259" key="1">
    <source>
        <dbReference type="Pfam" id="PF00501"/>
    </source>
</evidence>
<dbReference type="Gene3D" id="3.30.300.30">
    <property type="match status" value="1"/>
</dbReference>
<dbReference type="InterPro" id="IPR050237">
    <property type="entry name" value="ATP-dep_AMP-bd_enzyme"/>
</dbReference>
<accession>A0ABV3DM14</accession>
<dbReference type="PANTHER" id="PTHR43767:SF1">
    <property type="entry name" value="NONRIBOSOMAL PEPTIDE SYNTHASE PES1 (EUROFUNG)-RELATED"/>
    <property type="match status" value="1"/>
</dbReference>
<evidence type="ECO:0000313" key="3">
    <source>
        <dbReference type="EMBL" id="MEU8136795.1"/>
    </source>
</evidence>
<gene>
    <name evidence="3" type="ORF">AB0C36_25195</name>
</gene>
<keyword evidence="4" id="KW-1185">Reference proteome</keyword>